<proteinExistence type="inferred from homology"/>
<keyword evidence="4" id="KW-0964">Secreted</keyword>
<organism evidence="7 8">
    <name type="scientific">Carpinus fangiana</name>
    <dbReference type="NCBI Taxonomy" id="176857"/>
    <lineage>
        <taxon>Eukaryota</taxon>
        <taxon>Viridiplantae</taxon>
        <taxon>Streptophyta</taxon>
        <taxon>Embryophyta</taxon>
        <taxon>Tracheophyta</taxon>
        <taxon>Spermatophyta</taxon>
        <taxon>Magnoliopsida</taxon>
        <taxon>eudicotyledons</taxon>
        <taxon>Gunneridae</taxon>
        <taxon>Pentapetalae</taxon>
        <taxon>rosids</taxon>
        <taxon>fabids</taxon>
        <taxon>Fagales</taxon>
        <taxon>Betulaceae</taxon>
        <taxon>Carpinus</taxon>
    </lineage>
</organism>
<dbReference type="Pfam" id="PF05938">
    <property type="entry name" value="Self-incomp_S1"/>
    <property type="match status" value="1"/>
</dbReference>
<feature type="chain" id="PRO_5024429821" description="S-protein homolog" evidence="6">
    <location>
        <begin position="24"/>
        <end position="129"/>
    </location>
</feature>
<name>A0A5N6RBN4_9ROSI</name>
<gene>
    <name evidence="7" type="ORF">FH972_014873</name>
</gene>
<feature type="signal peptide" evidence="6">
    <location>
        <begin position="1"/>
        <end position="23"/>
    </location>
</feature>
<evidence type="ECO:0000256" key="6">
    <source>
        <dbReference type="SAM" id="SignalP"/>
    </source>
</evidence>
<dbReference type="GO" id="GO:0060320">
    <property type="term" value="P:rejection of self pollen"/>
    <property type="evidence" value="ECO:0007669"/>
    <property type="project" value="UniProtKB-KW"/>
</dbReference>
<dbReference type="Proteomes" id="UP000327013">
    <property type="component" value="Chromosome 6"/>
</dbReference>
<evidence type="ECO:0000313" key="8">
    <source>
        <dbReference type="Proteomes" id="UP000327013"/>
    </source>
</evidence>
<evidence type="ECO:0000256" key="2">
    <source>
        <dbReference type="ARBA" id="ARBA00005581"/>
    </source>
</evidence>
<dbReference type="InterPro" id="IPR010264">
    <property type="entry name" value="Self-incomp_S1"/>
</dbReference>
<dbReference type="EMBL" id="CM017326">
    <property type="protein sequence ID" value="KAE8076209.1"/>
    <property type="molecule type" value="Genomic_DNA"/>
</dbReference>
<keyword evidence="3" id="KW-0713">Self-incompatibility</keyword>
<keyword evidence="5 6" id="KW-0732">Signal</keyword>
<sequence>MTTWSRSLCLVLAWTFVGTLASAALPTIYVTDALPANSEAVNVECSSQRTRTNLGLHTLKAGDVYRFTAVENDLHFCRAEWGRYFASWHALEPSRDGNHKDVYWKIKNDGFYLSWDKSHWSRKGEWETE</sequence>
<accession>A0A5N6RBN4</accession>
<evidence type="ECO:0008006" key="9">
    <source>
        <dbReference type="Google" id="ProtNLM"/>
    </source>
</evidence>
<evidence type="ECO:0000256" key="3">
    <source>
        <dbReference type="ARBA" id="ARBA00022471"/>
    </source>
</evidence>
<dbReference type="OrthoDB" id="826549at2759"/>
<comment type="similarity">
    <text evidence="2">Belongs to the plant self-incompatibility (S1) protein family.</text>
</comment>
<comment type="subcellular location">
    <subcellularLocation>
        <location evidence="1">Secreted</location>
    </subcellularLocation>
</comment>
<keyword evidence="8" id="KW-1185">Reference proteome</keyword>
<evidence type="ECO:0000256" key="4">
    <source>
        <dbReference type="ARBA" id="ARBA00022525"/>
    </source>
</evidence>
<dbReference type="AlphaFoldDB" id="A0A5N6RBN4"/>
<reference evidence="7 8" key="1">
    <citation type="submission" date="2019-06" db="EMBL/GenBank/DDBJ databases">
        <title>A chromosomal-level reference genome of Carpinus fangiana (Coryloideae, Betulaceae).</title>
        <authorList>
            <person name="Yang X."/>
            <person name="Wang Z."/>
            <person name="Zhang L."/>
            <person name="Hao G."/>
            <person name="Liu J."/>
            <person name="Yang Y."/>
        </authorList>
    </citation>
    <scope>NUCLEOTIDE SEQUENCE [LARGE SCALE GENOMIC DNA]</scope>
    <source>
        <strain evidence="7">Cfa_2016G</strain>
        <tissue evidence="7">Leaf</tissue>
    </source>
</reference>
<dbReference type="PANTHER" id="PTHR35630:SF1">
    <property type="entry name" value="LEGUMINOSIN GROUP486 SECRETED PEPTIDE"/>
    <property type="match status" value="1"/>
</dbReference>
<evidence type="ECO:0000256" key="1">
    <source>
        <dbReference type="ARBA" id="ARBA00004613"/>
    </source>
</evidence>
<evidence type="ECO:0000313" key="7">
    <source>
        <dbReference type="EMBL" id="KAE8076209.1"/>
    </source>
</evidence>
<dbReference type="GO" id="GO:0005576">
    <property type="term" value="C:extracellular region"/>
    <property type="evidence" value="ECO:0007669"/>
    <property type="project" value="UniProtKB-SubCell"/>
</dbReference>
<dbReference type="PANTHER" id="PTHR35630">
    <property type="entry name" value="LEGUMINOSIN GROUP486 SECRETED PEPTIDE"/>
    <property type="match status" value="1"/>
</dbReference>
<evidence type="ECO:0000256" key="5">
    <source>
        <dbReference type="ARBA" id="ARBA00022729"/>
    </source>
</evidence>
<protein>
    <recommendedName>
        <fullName evidence="9">S-protein homolog</fullName>
    </recommendedName>
</protein>